<name>A0A5C5WWU9_9BACT</name>
<dbReference type="SMART" id="SM00458">
    <property type="entry name" value="RICIN"/>
    <property type="match status" value="1"/>
</dbReference>
<dbReference type="AlphaFoldDB" id="A0A5C5WWU9"/>
<feature type="chain" id="PRO_5023133435" evidence="1">
    <location>
        <begin position="36"/>
        <end position="305"/>
    </location>
</feature>
<dbReference type="PROSITE" id="PS50231">
    <property type="entry name" value="RICIN_B_LECTIN"/>
    <property type="match status" value="1"/>
</dbReference>
<dbReference type="GO" id="GO:0030246">
    <property type="term" value="F:carbohydrate binding"/>
    <property type="evidence" value="ECO:0007669"/>
    <property type="project" value="UniProtKB-KW"/>
</dbReference>
<dbReference type="RefSeq" id="WP_146515104.1">
    <property type="nucleotide sequence ID" value="NZ_SJPI01000001.1"/>
</dbReference>
<keyword evidence="4" id="KW-1185">Reference proteome</keyword>
<protein>
    <submittedName>
        <fullName evidence="3">Ricin-type beta-trefoil lectin domain protein</fullName>
    </submittedName>
</protein>
<dbReference type="Pfam" id="PF00652">
    <property type="entry name" value="Ricin_B_lectin"/>
    <property type="match status" value="1"/>
</dbReference>
<evidence type="ECO:0000313" key="4">
    <source>
        <dbReference type="Proteomes" id="UP000316598"/>
    </source>
</evidence>
<dbReference type="InterPro" id="IPR000772">
    <property type="entry name" value="Ricin_B_lectin"/>
</dbReference>
<keyword evidence="1" id="KW-0732">Signal</keyword>
<dbReference type="InterPro" id="IPR035992">
    <property type="entry name" value="Ricin_B-like_lectins"/>
</dbReference>
<gene>
    <name evidence="3" type="ORF">Pla22_28410</name>
</gene>
<organism evidence="3 4">
    <name type="scientific">Rubripirellula amarantea</name>
    <dbReference type="NCBI Taxonomy" id="2527999"/>
    <lineage>
        <taxon>Bacteria</taxon>
        <taxon>Pseudomonadati</taxon>
        <taxon>Planctomycetota</taxon>
        <taxon>Planctomycetia</taxon>
        <taxon>Pirellulales</taxon>
        <taxon>Pirellulaceae</taxon>
        <taxon>Rubripirellula</taxon>
    </lineage>
</organism>
<dbReference type="EMBL" id="SJPI01000001">
    <property type="protein sequence ID" value="TWT55186.1"/>
    <property type="molecule type" value="Genomic_DNA"/>
</dbReference>
<evidence type="ECO:0000313" key="3">
    <source>
        <dbReference type="EMBL" id="TWT55186.1"/>
    </source>
</evidence>
<comment type="caution">
    <text evidence="3">The sequence shown here is derived from an EMBL/GenBank/DDBJ whole genome shotgun (WGS) entry which is preliminary data.</text>
</comment>
<evidence type="ECO:0000256" key="1">
    <source>
        <dbReference type="SAM" id="SignalP"/>
    </source>
</evidence>
<accession>A0A5C5WWU9</accession>
<proteinExistence type="predicted"/>
<feature type="domain" description="Ricin B lectin" evidence="2">
    <location>
        <begin position="169"/>
        <end position="301"/>
    </location>
</feature>
<dbReference type="Proteomes" id="UP000316598">
    <property type="component" value="Unassembled WGS sequence"/>
</dbReference>
<sequence length="305" mass="34504" precursor="true">MFTATVFHGTKSYQRALKVGLFCVLVAFVHSQGFAQDVVSQKLAEQAEKFALETNELHQMMSAQFSKLENVAYQAGDSNQLALIQAEREEFTKRRILSPWLDAEFRSTYAERMSKNCSLLQRVWEREIAKHHRRKDYGIANDLETKLGAMLISARGHGIALPSAAVLQQGDFAIRNVATGLAMDATKNSELILAAENPASKSQRFRFLLFDDSVAIRNLARKRVLDVPRGTREPGTRIIYWRGNGNSKNQKWKFAEEGRQLKITSLASDLVLTVETDVTNTVAFVEQQEDKSLPTQRWILVLKSR</sequence>
<reference evidence="3 4" key="1">
    <citation type="submission" date="2019-02" db="EMBL/GenBank/DDBJ databases">
        <title>Deep-cultivation of Planctomycetes and their phenomic and genomic characterization uncovers novel biology.</title>
        <authorList>
            <person name="Wiegand S."/>
            <person name="Jogler M."/>
            <person name="Boedeker C."/>
            <person name="Pinto D."/>
            <person name="Vollmers J."/>
            <person name="Rivas-Marin E."/>
            <person name="Kohn T."/>
            <person name="Peeters S.H."/>
            <person name="Heuer A."/>
            <person name="Rast P."/>
            <person name="Oberbeckmann S."/>
            <person name="Bunk B."/>
            <person name="Jeske O."/>
            <person name="Meyerdierks A."/>
            <person name="Storesund J.E."/>
            <person name="Kallscheuer N."/>
            <person name="Luecker S."/>
            <person name="Lage O.M."/>
            <person name="Pohl T."/>
            <person name="Merkel B.J."/>
            <person name="Hornburger P."/>
            <person name="Mueller R.-W."/>
            <person name="Bruemmer F."/>
            <person name="Labrenz M."/>
            <person name="Spormann A.M."/>
            <person name="Op Den Camp H."/>
            <person name="Overmann J."/>
            <person name="Amann R."/>
            <person name="Jetten M.S.M."/>
            <person name="Mascher T."/>
            <person name="Medema M.H."/>
            <person name="Devos D.P."/>
            <person name="Kaster A.-K."/>
            <person name="Ovreas L."/>
            <person name="Rohde M."/>
            <person name="Galperin M.Y."/>
            <person name="Jogler C."/>
        </authorList>
    </citation>
    <scope>NUCLEOTIDE SEQUENCE [LARGE SCALE GENOMIC DNA]</scope>
    <source>
        <strain evidence="3 4">Pla22</strain>
    </source>
</reference>
<feature type="signal peptide" evidence="1">
    <location>
        <begin position="1"/>
        <end position="35"/>
    </location>
</feature>
<evidence type="ECO:0000259" key="2">
    <source>
        <dbReference type="SMART" id="SM00458"/>
    </source>
</evidence>
<dbReference type="SUPFAM" id="SSF50370">
    <property type="entry name" value="Ricin B-like lectins"/>
    <property type="match status" value="1"/>
</dbReference>
<keyword evidence="3" id="KW-0430">Lectin</keyword>
<dbReference type="CDD" id="cd00161">
    <property type="entry name" value="beta-trefoil_Ricin-like"/>
    <property type="match status" value="1"/>
</dbReference>
<dbReference type="Gene3D" id="2.80.10.50">
    <property type="match status" value="1"/>
</dbReference>